<organism evidence="3 4">
    <name type="scientific">Actinocorallia aurantiaca</name>
    <dbReference type="NCBI Taxonomy" id="46204"/>
    <lineage>
        <taxon>Bacteria</taxon>
        <taxon>Bacillati</taxon>
        <taxon>Actinomycetota</taxon>
        <taxon>Actinomycetes</taxon>
        <taxon>Streptosporangiales</taxon>
        <taxon>Thermomonosporaceae</taxon>
        <taxon>Actinocorallia</taxon>
    </lineage>
</organism>
<protein>
    <recommendedName>
        <fullName evidence="5">Tripartite tricarboxylate transporter TctB family protein</fullName>
    </recommendedName>
</protein>
<evidence type="ECO:0000313" key="4">
    <source>
        <dbReference type="Proteomes" id="UP001501842"/>
    </source>
</evidence>
<reference evidence="4" key="1">
    <citation type="journal article" date="2019" name="Int. J. Syst. Evol. Microbiol.">
        <title>The Global Catalogue of Microorganisms (GCM) 10K type strain sequencing project: providing services to taxonomists for standard genome sequencing and annotation.</title>
        <authorList>
            <consortium name="The Broad Institute Genomics Platform"/>
            <consortium name="The Broad Institute Genome Sequencing Center for Infectious Disease"/>
            <person name="Wu L."/>
            <person name="Ma J."/>
        </authorList>
    </citation>
    <scope>NUCLEOTIDE SEQUENCE [LARGE SCALE GENOMIC DNA]</scope>
    <source>
        <strain evidence="4">JCM 8201</strain>
    </source>
</reference>
<feature type="transmembrane region" description="Helical" evidence="2">
    <location>
        <begin position="180"/>
        <end position="197"/>
    </location>
</feature>
<comment type="caution">
    <text evidence="3">The sequence shown here is derived from an EMBL/GenBank/DDBJ whole genome shotgun (WGS) entry which is preliminary data.</text>
</comment>
<evidence type="ECO:0008006" key="5">
    <source>
        <dbReference type="Google" id="ProtNLM"/>
    </source>
</evidence>
<feature type="transmembrane region" description="Helical" evidence="2">
    <location>
        <begin position="101"/>
        <end position="123"/>
    </location>
</feature>
<name>A0ABP6GU35_9ACTN</name>
<dbReference type="Proteomes" id="UP001501842">
    <property type="component" value="Unassembled WGS sequence"/>
</dbReference>
<keyword evidence="2" id="KW-0812">Transmembrane</keyword>
<evidence type="ECO:0000313" key="3">
    <source>
        <dbReference type="EMBL" id="GAA2729715.1"/>
    </source>
</evidence>
<keyword evidence="4" id="KW-1185">Reference proteome</keyword>
<feature type="transmembrane region" description="Helical" evidence="2">
    <location>
        <begin position="69"/>
        <end position="95"/>
    </location>
</feature>
<accession>A0ABP6GU35</accession>
<proteinExistence type="predicted"/>
<keyword evidence="2" id="KW-1133">Transmembrane helix</keyword>
<feature type="transmembrane region" description="Helical" evidence="2">
    <location>
        <begin position="144"/>
        <end position="168"/>
    </location>
</feature>
<sequence>MIGVAGREKKQKKTDAQKKAEAARKARTAQRAHTVRRARRQERPAPSASPSPAPASGASRWVSVVLVRFLAVAIAGYLAALSATVSFFSGAFLLTEESRPFSGAAMIAGGALAVPLLLYYGAAKLTARSSELTRTPQDRLRWSLLAYVLTALLTVLSDFQFAPFPLAVLPAALIVGKRTFRTALIACPLLACLVLALW</sequence>
<evidence type="ECO:0000256" key="2">
    <source>
        <dbReference type="SAM" id="Phobius"/>
    </source>
</evidence>
<feature type="compositionally biased region" description="Basic and acidic residues" evidence="1">
    <location>
        <begin position="13"/>
        <end position="24"/>
    </location>
</feature>
<feature type="region of interest" description="Disordered" evidence="1">
    <location>
        <begin position="1"/>
        <end position="57"/>
    </location>
</feature>
<dbReference type="EMBL" id="BAAATZ010000016">
    <property type="protein sequence ID" value="GAA2729715.1"/>
    <property type="molecule type" value="Genomic_DNA"/>
</dbReference>
<evidence type="ECO:0000256" key="1">
    <source>
        <dbReference type="SAM" id="MobiDB-lite"/>
    </source>
</evidence>
<keyword evidence="2" id="KW-0472">Membrane</keyword>
<feature type="compositionally biased region" description="Basic residues" evidence="1">
    <location>
        <begin position="25"/>
        <end position="40"/>
    </location>
</feature>
<gene>
    <name evidence="3" type="ORF">GCM10010439_40830</name>
</gene>